<dbReference type="AlphaFoldDB" id="A0A8X6J645"/>
<evidence type="ECO:0000313" key="2">
    <source>
        <dbReference type="Proteomes" id="UP000887013"/>
    </source>
</evidence>
<keyword evidence="2" id="KW-1185">Reference proteome</keyword>
<gene>
    <name evidence="1" type="ORF">NPIL_558701</name>
</gene>
<dbReference type="EMBL" id="BMAW01043383">
    <property type="protein sequence ID" value="GFS39144.1"/>
    <property type="molecule type" value="Genomic_DNA"/>
</dbReference>
<sequence length="119" mass="13831">MQQRTNNKLTRGEVTLSGRHPIRPEIWRRLGNFTPHQFGGAFSWDRRPYSDGAGLHVDDDNTHQIPADMFGDAASLKMPIFSLQSLRSRRVFLNAQSLRPLRRPDRRHFLSLIRSPRRA</sequence>
<dbReference type="OrthoDB" id="6434761at2759"/>
<evidence type="ECO:0000313" key="1">
    <source>
        <dbReference type="EMBL" id="GFS39144.1"/>
    </source>
</evidence>
<organism evidence="1 2">
    <name type="scientific">Nephila pilipes</name>
    <name type="common">Giant wood spider</name>
    <name type="synonym">Nephila maculata</name>
    <dbReference type="NCBI Taxonomy" id="299642"/>
    <lineage>
        <taxon>Eukaryota</taxon>
        <taxon>Metazoa</taxon>
        <taxon>Ecdysozoa</taxon>
        <taxon>Arthropoda</taxon>
        <taxon>Chelicerata</taxon>
        <taxon>Arachnida</taxon>
        <taxon>Araneae</taxon>
        <taxon>Araneomorphae</taxon>
        <taxon>Entelegynae</taxon>
        <taxon>Araneoidea</taxon>
        <taxon>Nephilidae</taxon>
        <taxon>Nephila</taxon>
    </lineage>
</organism>
<accession>A0A8X6J645</accession>
<name>A0A8X6J645_NEPPI</name>
<dbReference type="Proteomes" id="UP000887013">
    <property type="component" value="Unassembled WGS sequence"/>
</dbReference>
<protein>
    <submittedName>
        <fullName evidence="1">Uncharacterized protein</fullName>
    </submittedName>
</protein>
<reference evidence="1" key="1">
    <citation type="submission" date="2020-08" db="EMBL/GenBank/DDBJ databases">
        <title>Multicomponent nature underlies the extraordinary mechanical properties of spider dragline silk.</title>
        <authorList>
            <person name="Kono N."/>
            <person name="Nakamura H."/>
            <person name="Mori M."/>
            <person name="Yoshida Y."/>
            <person name="Ohtoshi R."/>
            <person name="Malay A.D."/>
            <person name="Moran D.A.P."/>
            <person name="Tomita M."/>
            <person name="Numata K."/>
            <person name="Arakawa K."/>
        </authorList>
    </citation>
    <scope>NUCLEOTIDE SEQUENCE</scope>
</reference>
<comment type="caution">
    <text evidence="1">The sequence shown here is derived from an EMBL/GenBank/DDBJ whole genome shotgun (WGS) entry which is preliminary data.</text>
</comment>
<proteinExistence type="predicted"/>